<gene>
    <name evidence="4 7" type="primary">msrA</name>
    <name evidence="7" type="ORF">H8B17_00315</name>
</gene>
<evidence type="ECO:0000313" key="8">
    <source>
        <dbReference type="Proteomes" id="UP000606494"/>
    </source>
</evidence>
<comment type="caution">
    <text evidence="7">The sequence shown here is derived from an EMBL/GenBank/DDBJ whole genome shotgun (WGS) entry which is preliminary data.</text>
</comment>
<evidence type="ECO:0000256" key="5">
    <source>
        <dbReference type="SAM" id="MobiDB-lite"/>
    </source>
</evidence>
<dbReference type="SUPFAM" id="SSF55068">
    <property type="entry name" value="Peptide methionine sulfoxide reductase"/>
    <property type="match status" value="1"/>
</dbReference>
<evidence type="ECO:0000256" key="2">
    <source>
        <dbReference type="ARBA" id="ARBA00047806"/>
    </source>
</evidence>
<protein>
    <recommendedName>
        <fullName evidence="4">Peptide methionine sulfoxide reductase MsrA</fullName>
        <shortName evidence="4">Protein-methionine-S-oxide reductase</shortName>
        <ecNumber evidence="4">1.8.4.11</ecNumber>
    </recommendedName>
    <alternativeName>
        <fullName evidence="4">Peptide-methionine (S)-S-oxide reductase</fullName>
        <shortName evidence="4">Peptide Met(O) reductase</shortName>
    </alternativeName>
</protein>
<evidence type="ECO:0000256" key="1">
    <source>
        <dbReference type="ARBA" id="ARBA00023002"/>
    </source>
</evidence>
<comment type="similarity">
    <text evidence="4">Belongs to the MsrA Met sulfoxide reductase family.</text>
</comment>
<reference evidence="7 8" key="1">
    <citation type="submission" date="2020-08" db="EMBL/GenBank/DDBJ databases">
        <title>Sphingobacterium sp. DN00404 isolated from aquaculture water.</title>
        <authorList>
            <person name="Zhang M."/>
        </authorList>
    </citation>
    <scope>NUCLEOTIDE SEQUENCE [LARGE SCALE GENOMIC DNA]</scope>
    <source>
        <strain evidence="7 8">KCTC 32294</strain>
    </source>
</reference>
<dbReference type="Gene3D" id="3.30.1060.10">
    <property type="entry name" value="Peptide methionine sulphoxide reductase MsrA"/>
    <property type="match status" value="1"/>
</dbReference>
<dbReference type="EC" id="1.8.4.11" evidence="4"/>
<proteinExistence type="inferred from homology"/>
<dbReference type="HAMAP" id="MF_01401">
    <property type="entry name" value="MsrA"/>
    <property type="match status" value="1"/>
</dbReference>
<dbReference type="NCBIfam" id="TIGR00401">
    <property type="entry name" value="msrA"/>
    <property type="match status" value="1"/>
</dbReference>
<organism evidence="7 8">
    <name type="scientific">Sphingobacterium arenae</name>
    <dbReference type="NCBI Taxonomy" id="1280598"/>
    <lineage>
        <taxon>Bacteria</taxon>
        <taxon>Pseudomonadati</taxon>
        <taxon>Bacteroidota</taxon>
        <taxon>Sphingobacteriia</taxon>
        <taxon>Sphingobacteriales</taxon>
        <taxon>Sphingobacteriaceae</taxon>
        <taxon>Sphingobacterium</taxon>
    </lineage>
</organism>
<feature type="region of interest" description="Disordered" evidence="5">
    <location>
        <begin position="1"/>
        <end position="26"/>
    </location>
</feature>
<comment type="catalytic activity">
    <reaction evidence="2 4">
        <text>L-methionyl-[protein] + [thioredoxin]-disulfide + H2O = L-methionyl-(S)-S-oxide-[protein] + [thioredoxin]-dithiol</text>
        <dbReference type="Rhea" id="RHEA:14217"/>
        <dbReference type="Rhea" id="RHEA-COMP:10698"/>
        <dbReference type="Rhea" id="RHEA-COMP:10700"/>
        <dbReference type="Rhea" id="RHEA-COMP:12313"/>
        <dbReference type="Rhea" id="RHEA-COMP:12315"/>
        <dbReference type="ChEBI" id="CHEBI:15377"/>
        <dbReference type="ChEBI" id="CHEBI:16044"/>
        <dbReference type="ChEBI" id="CHEBI:29950"/>
        <dbReference type="ChEBI" id="CHEBI:44120"/>
        <dbReference type="ChEBI" id="CHEBI:50058"/>
        <dbReference type="EC" id="1.8.4.11"/>
    </reaction>
</comment>
<dbReference type="EMBL" id="JACNYK010000001">
    <property type="protein sequence ID" value="MBD1424008.1"/>
    <property type="molecule type" value="Genomic_DNA"/>
</dbReference>
<dbReference type="InterPro" id="IPR050162">
    <property type="entry name" value="MsrA_MetSO_reductase"/>
</dbReference>
<feature type="domain" description="Peptide methionine sulphoxide reductase MsrA" evidence="6">
    <location>
        <begin position="37"/>
        <end position="186"/>
    </location>
</feature>
<keyword evidence="8" id="KW-1185">Reference proteome</keyword>
<dbReference type="PANTHER" id="PTHR42799:SF2">
    <property type="entry name" value="MITOCHONDRIAL PEPTIDE METHIONINE SULFOXIDE REDUCTASE"/>
    <property type="match status" value="1"/>
</dbReference>
<evidence type="ECO:0000256" key="3">
    <source>
        <dbReference type="ARBA" id="ARBA00048782"/>
    </source>
</evidence>
<evidence type="ECO:0000313" key="7">
    <source>
        <dbReference type="EMBL" id="MBD1424008.1"/>
    </source>
</evidence>
<dbReference type="GO" id="GO:0008113">
    <property type="term" value="F:peptide-methionine (S)-S-oxide reductase activity"/>
    <property type="evidence" value="ECO:0007669"/>
    <property type="project" value="UniProtKB-EC"/>
</dbReference>
<comment type="function">
    <text evidence="4">Has an important function as a repair enzyme for proteins that have been inactivated by oxidation. Catalyzes the reversible oxidation-reduction of methionine sulfoxide in proteins to methionine.</text>
</comment>
<sequence length="203" mass="22890">MTGCSNSMSNQAERNQGLEEKANVTEMTSSSDSTSIIYFAGGCFWGTEHFFKQVEGVIATEVGFANGRTDNPTYKEVVQKNTGYAETVKVTYDAEKLDLNLLLDLYFLTIDPTSINKQGNDIGDQYRTGIYYTSEQQLPLIRQRIDKEAAKHTRPIAVEVTPLKKYYKAEEYHQDYLDKNPGGYCHINPALFKVAEEANKAKQ</sequence>
<dbReference type="Pfam" id="PF01625">
    <property type="entry name" value="PMSR"/>
    <property type="match status" value="1"/>
</dbReference>
<keyword evidence="1 4" id="KW-0560">Oxidoreductase</keyword>
<dbReference type="Proteomes" id="UP000606494">
    <property type="component" value="Unassembled WGS sequence"/>
</dbReference>
<evidence type="ECO:0000259" key="6">
    <source>
        <dbReference type="Pfam" id="PF01625"/>
    </source>
</evidence>
<feature type="compositionally biased region" description="Polar residues" evidence="5">
    <location>
        <begin position="1"/>
        <end position="14"/>
    </location>
</feature>
<dbReference type="InterPro" id="IPR036509">
    <property type="entry name" value="Met_Sox_Rdtase_MsrA_sf"/>
</dbReference>
<name>A0ABR7XY83_9SPHI</name>
<comment type="catalytic activity">
    <reaction evidence="3 4">
        <text>[thioredoxin]-disulfide + L-methionine + H2O = L-methionine (S)-S-oxide + [thioredoxin]-dithiol</text>
        <dbReference type="Rhea" id="RHEA:19993"/>
        <dbReference type="Rhea" id="RHEA-COMP:10698"/>
        <dbReference type="Rhea" id="RHEA-COMP:10700"/>
        <dbReference type="ChEBI" id="CHEBI:15377"/>
        <dbReference type="ChEBI" id="CHEBI:29950"/>
        <dbReference type="ChEBI" id="CHEBI:50058"/>
        <dbReference type="ChEBI" id="CHEBI:57844"/>
        <dbReference type="ChEBI" id="CHEBI:58772"/>
        <dbReference type="EC" id="1.8.4.11"/>
    </reaction>
</comment>
<evidence type="ECO:0000256" key="4">
    <source>
        <dbReference type="HAMAP-Rule" id="MF_01401"/>
    </source>
</evidence>
<dbReference type="PANTHER" id="PTHR42799">
    <property type="entry name" value="MITOCHONDRIAL PEPTIDE METHIONINE SULFOXIDE REDUCTASE"/>
    <property type="match status" value="1"/>
</dbReference>
<accession>A0ABR7XY83</accession>
<feature type="active site" evidence="4">
    <location>
        <position position="43"/>
    </location>
</feature>
<dbReference type="InterPro" id="IPR002569">
    <property type="entry name" value="Met_Sox_Rdtase_MsrA_dom"/>
</dbReference>